<dbReference type="InterPro" id="IPR052796">
    <property type="entry name" value="Nod_factor_sulfotransferase"/>
</dbReference>
<evidence type="ECO:0000313" key="2">
    <source>
        <dbReference type="Proteomes" id="UP000248857"/>
    </source>
</evidence>
<dbReference type="Pfam" id="PF13469">
    <property type="entry name" value="Sulfotransfer_3"/>
    <property type="match status" value="1"/>
</dbReference>
<dbReference type="AlphaFoldDB" id="A0A2W1JRU6"/>
<dbReference type="RefSeq" id="WP_110987684.1">
    <property type="nucleotide sequence ID" value="NZ_CAWNWM010000014.1"/>
</dbReference>
<dbReference type="InterPro" id="IPR027417">
    <property type="entry name" value="P-loop_NTPase"/>
</dbReference>
<dbReference type="Gene3D" id="3.40.50.300">
    <property type="entry name" value="P-loop containing nucleotide triphosphate hydrolases"/>
    <property type="match status" value="1"/>
</dbReference>
<accession>A0A2W1JRU6</accession>
<dbReference type="OrthoDB" id="582104at2"/>
<reference evidence="1 2" key="1">
    <citation type="journal article" date="2018" name="Sci. Rep.">
        <title>A novel species of the marine cyanobacterium Acaryochloris with a unique pigment content and lifestyle.</title>
        <authorList>
            <person name="Partensky F."/>
            <person name="Six C."/>
            <person name="Ratin M."/>
            <person name="Garczarek L."/>
            <person name="Vaulot D."/>
            <person name="Probert I."/>
            <person name="Calteau A."/>
            <person name="Gourvil P."/>
            <person name="Marie D."/>
            <person name="Grebert T."/>
            <person name="Bouchier C."/>
            <person name="Le Panse S."/>
            <person name="Gachenot M."/>
            <person name="Rodriguez F."/>
            <person name="Garrido J.L."/>
        </authorList>
    </citation>
    <scope>NUCLEOTIDE SEQUENCE [LARGE SCALE GENOMIC DNA]</scope>
    <source>
        <strain evidence="1 2">RCC1774</strain>
    </source>
</reference>
<dbReference type="Proteomes" id="UP000248857">
    <property type="component" value="Unassembled WGS sequence"/>
</dbReference>
<proteinExistence type="predicted"/>
<keyword evidence="2" id="KW-1185">Reference proteome</keyword>
<evidence type="ECO:0008006" key="3">
    <source>
        <dbReference type="Google" id="ProtNLM"/>
    </source>
</evidence>
<protein>
    <recommendedName>
        <fullName evidence="3">Sulfotransferase domain-containing protein</fullName>
    </recommendedName>
</protein>
<dbReference type="PANTHER" id="PTHR32175:SF26">
    <property type="entry name" value="PROTEIN, PUTATIVE, EXPRESSED-RELATED"/>
    <property type="match status" value="1"/>
</dbReference>
<dbReference type="EMBL" id="PQWO01000014">
    <property type="protein sequence ID" value="PZD71791.1"/>
    <property type="molecule type" value="Genomic_DNA"/>
</dbReference>
<name>A0A2W1JRU6_9CYAN</name>
<comment type="caution">
    <text evidence="1">The sequence shown here is derived from an EMBL/GenBank/DDBJ whole genome shotgun (WGS) entry which is preliminary data.</text>
</comment>
<dbReference type="SUPFAM" id="SSF52540">
    <property type="entry name" value="P-loop containing nucleoside triphosphate hydrolases"/>
    <property type="match status" value="1"/>
</dbReference>
<evidence type="ECO:0000313" key="1">
    <source>
        <dbReference type="EMBL" id="PZD71791.1"/>
    </source>
</evidence>
<sequence length="281" mass="33151">MTIYSETSRKIKRLKSVLEDIALEKGIVNKHHSYTKFIILCRSRVGSNLLLNLLQSHKNTRLFYELFSTAHSDKTHWDFVNHNIDDVMQVKKKDPTGFIDDFVFRPMPHSVHAVGFKIFYYHASSGKEKCIWEHLKNMDGMRIIHLKRNNILKSLLSRTVAQRTGSWVKQSLHKTDSSQSKSVEFDYNQLLYSFESTKRMEQEYERFFKKNPLMNITYEDLLMEPLSELKRILDFLSLDFQTLKISTKKQSSDKSLSNAIVNYSELKQKFSGTPWKIFFEE</sequence>
<dbReference type="PANTHER" id="PTHR32175">
    <property type="entry name" value="PROTEIN, PUTATIVE, EXPRESSED-RELATED"/>
    <property type="match status" value="1"/>
</dbReference>
<organism evidence="1 2">
    <name type="scientific">Acaryochloris thomasi RCC1774</name>
    <dbReference type="NCBI Taxonomy" id="1764569"/>
    <lineage>
        <taxon>Bacteria</taxon>
        <taxon>Bacillati</taxon>
        <taxon>Cyanobacteriota</taxon>
        <taxon>Cyanophyceae</taxon>
        <taxon>Acaryochloridales</taxon>
        <taxon>Acaryochloridaceae</taxon>
        <taxon>Acaryochloris</taxon>
        <taxon>Acaryochloris thomasi</taxon>
    </lineage>
</organism>
<gene>
    <name evidence="1" type="ORF">C1752_04453</name>
</gene>